<keyword evidence="1" id="KW-0812">Transmembrane</keyword>
<feature type="transmembrane region" description="Helical" evidence="1">
    <location>
        <begin position="12"/>
        <end position="34"/>
    </location>
</feature>
<evidence type="ECO:0000256" key="1">
    <source>
        <dbReference type="SAM" id="Phobius"/>
    </source>
</evidence>
<dbReference type="STRING" id="1121302.SAMN02745163_02537"/>
<protein>
    <submittedName>
        <fullName evidence="2">Uncharacterized protein</fullName>
    </submittedName>
</protein>
<reference evidence="2 3" key="1">
    <citation type="submission" date="2016-11" db="EMBL/GenBank/DDBJ databases">
        <authorList>
            <person name="Jaros S."/>
            <person name="Januszkiewicz K."/>
            <person name="Wedrychowicz H."/>
        </authorList>
    </citation>
    <scope>NUCLEOTIDE SEQUENCE [LARGE SCALE GENOMIC DNA]</scope>
    <source>
        <strain evidence="2 3">DSM 21758</strain>
    </source>
</reference>
<evidence type="ECO:0000313" key="2">
    <source>
        <dbReference type="EMBL" id="SHJ76298.1"/>
    </source>
</evidence>
<accession>A0A1M6LYJ5</accession>
<evidence type="ECO:0000313" key="3">
    <source>
        <dbReference type="Proteomes" id="UP000184310"/>
    </source>
</evidence>
<keyword evidence="1" id="KW-0472">Membrane</keyword>
<organism evidence="2 3">
    <name type="scientific">Clostridium cavendishii DSM 21758</name>
    <dbReference type="NCBI Taxonomy" id="1121302"/>
    <lineage>
        <taxon>Bacteria</taxon>
        <taxon>Bacillati</taxon>
        <taxon>Bacillota</taxon>
        <taxon>Clostridia</taxon>
        <taxon>Eubacteriales</taxon>
        <taxon>Clostridiaceae</taxon>
        <taxon>Clostridium</taxon>
    </lineage>
</organism>
<dbReference type="PROSITE" id="PS51257">
    <property type="entry name" value="PROKAR_LIPOPROTEIN"/>
    <property type="match status" value="1"/>
</dbReference>
<dbReference type="OrthoDB" id="1938186at2"/>
<keyword evidence="1" id="KW-1133">Transmembrane helix</keyword>
<gene>
    <name evidence="2" type="ORF">SAMN02745163_02537</name>
</gene>
<dbReference type="Proteomes" id="UP000184310">
    <property type="component" value="Unassembled WGS sequence"/>
</dbReference>
<sequence>MEKVKNKFKNNILIKISFTSLIIIAALLSCYFIFFNQSKDLRAMNDIAKTISSSNLSLNESVKDSIIDNIKSVNLLKKNKETLINAKNNLKAIKPSKKYSNLYQNLNLALDNNIRLYDQTVSMLSNPTSNDLSSAFENFNSIKNDCLVYYKLCEKSGIQVYLENDSKPFFSKIFTYLNTILKVNRDHDINNSQKNTFLLSIDKCIMEFSKLNSDFSPAIDKAKNENRSFKDILSSVNDKTITLNSIKSNYYSLTVPNDALDCFNSFGDMISIYDIYLSELSLGLNSNDKVDPNTNAHLDNAFSKYKDLKTALNKFNESYEAYKNSK</sequence>
<proteinExistence type="predicted"/>
<dbReference type="EMBL" id="FQZB01000010">
    <property type="protein sequence ID" value="SHJ76298.1"/>
    <property type="molecule type" value="Genomic_DNA"/>
</dbReference>
<name>A0A1M6LYJ5_9CLOT</name>
<dbReference type="RefSeq" id="WP_072988058.1">
    <property type="nucleotide sequence ID" value="NZ_FQZB01000010.1"/>
</dbReference>
<dbReference type="AlphaFoldDB" id="A0A1M6LYJ5"/>
<keyword evidence="3" id="KW-1185">Reference proteome</keyword>